<evidence type="ECO:0000313" key="2">
    <source>
        <dbReference type="EMBL" id="MQN00809.1"/>
    </source>
</evidence>
<evidence type="ECO:0000256" key="1">
    <source>
        <dbReference type="SAM" id="MobiDB-lite"/>
    </source>
</evidence>
<name>A0A6N7IX63_9FIRM</name>
<keyword evidence="3" id="KW-1185">Reference proteome</keyword>
<dbReference type="Proteomes" id="UP000460257">
    <property type="component" value="Unassembled WGS sequence"/>
</dbReference>
<dbReference type="SUPFAM" id="SSF101967">
    <property type="entry name" value="Adhesin YadA, collagen-binding domain"/>
    <property type="match status" value="1"/>
</dbReference>
<reference evidence="2" key="1">
    <citation type="journal article" date="2020" name="Appl. Environ. Microbiol.">
        <title>Medium-Chain Fatty Acid Synthesis by 'Candidatus Weimeria bifida' gen. nov., sp. nov., and 'Candidatus Pseudoramibacter fermentans' sp. nov.</title>
        <authorList>
            <person name="Scarborough M.J."/>
            <person name="Myers K.S."/>
            <person name="Donohue T.J."/>
            <person name="Noguera D.R."/>
        </authorList>
    </citation>
    <scope>NUCLEOTIDE SEQUENCE</scope>
    <source>
        <strain evidence="2">LCO1.1</strain>
    </source>
</reference>
<sequence>MKLPELKKIFRKKYIIRVVAGALVVGLVSTSSVQYTALADKAATTEQTTNDIISTDDVKVSNKDIDKDETVYLISKADGTVSDTIVASHLVNKDGADKIEDVADLKNIKNTNGNEKFTQNGTEVTWQANGKDIYYQGHTTKEAPVSVKVTYTLDDKEVKPKDLAGKSGHVKIHYEYTNNSTYTENVNGESVTTVVPFAAITGMVLNDDFTNIKVTNGRVVQNGTKSVVIGYALPGLKDSLEKAGGKFDKDVELPDSLDIEADVKNFDLETQMTAIVDASNTITSSSKSSNTISNDIDKLSDAGDQLKDGSEQLADGTSQLNDGAKKLAGGAKSAKDGSSKLASGTKQLKDGLGTLNSNMGTFKSGASSLSSGLNQYTAGVSKLNGGIGTLRSGLSPLRSQLPALKKINFNDLANQLTALSTGVSQLKSGSDQLLAGYNGDGTAKNPGLVKSMDQLTAGAKSVSDGASSVSSGASSLSDGATKASTGASSVSSGASDVSNGAANVSNGASTLSDSASKLAGGAKSVSDGAAKVDAGIGQLETQLSGLGTQFGTISQEQLTETIDKSLNTNQSLISLLKSTKILTDDKITLANIDGVVTKLTENQTQVIDALAKANSNDTVTATATYYTALDVLHRVQSARDALNTAEQSLQDMLTNETTQKQLKELKDGSAQVANGAKQVSEGSQQLAAGSKQLATGSKSLADGSKNLATGSKSLADGSKTLADGAKQLADGSSTLATGSKTESDGMTQANAGVKQLANGHKQLSDGINELYTSLNNSGISKLDVKKYSSLPTAAETLIDGVDQLYKGGNTLVANNSKLTGGASKLSSGAGQISSGVSRLYSGAGTLFNGQNTLTSGLSTLYDGTNTLADGAEKLTSGADKLHDGIVKLDKEGIEKLVNSYNGDIKPLANQLRAALDAGEDYQSFSGLADGKQGSVQFLYRMDGISKDDD</sequence>
<gene>
    <name evidence="2" type="ORF">FRC54_02285</name>
</gene>
<dbReference type="Gene3D" id="1.10.287.950">
    <property type="entry name" value="Methyl-accepting chemotaxis protein"/>
    <property type="match status" value="3"/>
</dbReference>
<dbReference type="EMBL" id="VOGC01000002">
    <property type="protein sequence ID" value="MQN00809.1"/>
    <property type="molecule type" value="Genomic_DNA"/>
</dbReference>
<evidence type="ECO:0008006" key="4">
    <source>
        <dbReference type="Google" id="ProtNLM"/>
    </source>
</evidence>
<evidence type="ECO:0000313" key="3">
    <source>
        <dbReference type="Proteomes" id="UP000460257"/>
    </source>
</evidence>
<organism evidence="2 3">
    <name type="scientific">Candidatus Weimeria bifida</name>
    <dbReference type="NCBI Taxonomy" id="2599074"/>
    <lineage>
        <taxon>Bacteria</taxon>
        <taxon>Bacillati</taxon>
        <taxon>Bacillota</taxon>
        <taxon>Clostridia</taxon>
        <taxon>Lachnospirales</taxon>
        <taxon>Lachnospiraceae</taxon>
        <taxon>Candidatus Weimeria</taxon>
    </lineage>
</organism>
<dbReference type="InterPro" id="IPR023908">
    <property type="entry name" value="xxxLxxG_rpt"/>
</dbReference>
<comment type="caution">
    <text evidence="2">The sequence shown here is derived from an EMBL/GenBank/DDBJ whole genome shotgun (WGS) entry which is preliminary data.</text>
</comment>
<dbReference type="InterPro" id="IPR011049">
    <property type="entry name" value="Serralysin-like_metalloprot_C"/>
</dbReference>
<feature type="region of interest" description="Disordered" evidence="1">
    <location>
        <begin position="462"/>
        <end position="501"/>
    </location>
</feature>
<dbReference type="AlphaFoldDB" id="A0A6N7IX63"/>
<accession>A0A6N7IX63</accession>
<proteinExistence type="predicted"/>
<dbReference type="NCBIfam" id="TIGR03057">
    <property type="entry name" value="xxxLxxG_by_4"/>
    <property type="match status" value="7"/>
</dbReference>
<protein>
    <recommendedName>
        <fullName evidence="4">YhgE/Pip domain-containing protein</fullName>
    </recommendedName>
</protein>